<dbReference type="AlphaFoldDB" id="W1PT07"/>
<dbReference type="EMBL" id="KI392798">
    <property type="protein sequence ID" value="ERN10841.1"/>
    <property type="molecule type" value="Genomic_DNA"/>
</dbReference>
<proteinExistence type="predicted"/>
<sequence>MWPSWSWAIYQNSDQETFIFGDYNIDKRQVFLTTKLSFALVNIRPVVPGHILPYFKWIGISHFPSFRLT</sequence>
<name>W1PT07_AMBTC</name>
<dbReference type="SUPFAM" id="SSF54197">
    <property type="entry name" value="HIT-like"/>
    <property type="match status" value="1"/>
</dbReference>
<dbReference type="PANTHER" id="PTHR46243">
    <property type="entry name" value="BIS(5'-ADENOSYL)-TRIPHOSPHATASE"/>
    <property type="match status" value="1"/>
</dbReference>
<accession>W1PT07</accession>
<reference evidence="2" key="1">
    <citation type="journal article" date="2013" name="Science">
        <title>The Amborella genome and the evolution of flowering plants.</title>
        <authorList>
            <consortium name="Amborella Genome Project"/>
        </authorList>
    </citation>
    <scope>NUCLEOTIDE SEQUENCE [LARGE SCALE GENOMIC DNA]</scope>
</reference>
<dbReference type="InterPro" id="IPR036265">
    <property type="entry name" value="HIT-like_sf"/>
</dbReference>
<evidence type="ECO:0000313" key="2">
    <source>
        <dbReference type="Proteomes" id="UP000017836"/>
    </source>
</evidence>
<protein>
    <submittedName>
        <fullName evidence="1">Uncharacterized protein</fullName>
    </submittedName>
</protein>
<keyword evidence="2" id="KW-1185">Reference proteome</keyword>
<dbReference type="Proteomes" id="UP000017836">
    <property type="component" value="Unassembled WGS sequence"/>
</dbReference>
<gene>
    <name evidence="1" type="ORF">AMTR_s00027p00243450</name>
</gene>
<organism evidence="1 2">
    <name type="scientific">Amborella trichopoda</name>
    <dbReference type="NCBI Taxonomy" id="13333"/>
    <lineage>
        <taxon>Eukaryota</taxon>
        <taxon>Viridiplantae</taxon>
        <taxon>Streptophyta</taxon>
        <taxon>Embryophyta</taxon>
        <taxon>Tracheophyta</taxon>
        <taxon>Spermatophyta</taxon>
        <taxon>Magnoliopsida</taxon>
        <taxon>Amborellales</taxon>
        <taxon>Amborellaceae</taxon>
        <taxon>Amborella</taxon>
    </lineage>
</organism>
<dbReference type="Gramene" id="ERN10841">
    <property type="protein sequence ID" value="ERN10841"/>
    <property type="gene ID" value="AMTR_s00027p00243450"/>
</dbReference>
<dbReference type="HOGENOM" id="CLU_2779228_0_0_1"/>
<dbReference type="Gene3D" id="3.30.428.10">
    <property type="entry name" value="HIT-like"/>
    <property type="match status" value="1"/>
</dbReference>
<evidence type="ECO:0000313" key="1">
    <source>
        <dbReference type="EMBL" id="ERN10841.1"/>
    </source>
</evidence>
<dbReference type="PANTHER" id="PTHR46243:SF1">
    <property type="entry name" value="BIS(5'-ADENOSYL)-TRIPHOSPHATASE"/>
    <property type="match status" value="1"/>
</dbReference>
<dbReference type="eggNOG" id="KOG3379">
    <property type="taxonomic scope" value="Eukaryota"/>
</dbReference>
<dbReference type="InterPro" id="IPR051884">
    <property type="entry name" value="Bis(5'-adenosyl)-TPase_reg"/>
</dbReference>